<dbReference type="PANTHER" id="PTHR45713:SF6">
    <property type="entry name" value="F5_8 TYPE C DOMAIN-CONTAINING PROTEIN"/>
    <property type="match status" value="1"/>
</dbReference>
<feature type="domain" description="Fucolectin tachylectin-4 pentraxin-1" evidence="9">
    <location>
        <begin position="248"/>
        <end position="396"/>
    </location>
</feature>
<proteinExistence type="inferred from homology"/>
<dbReference type="EMBL" id="OX597821">
    <property type="protein sequence ID" value="CAI9727190.1"/>
    <property type="molecule type" value="Genomic_DNA"/>
</dbReference>
<dbReference type="GO" id="GO:0001868">
    <property type="term" value="P:regulation of complement activation, lectin pathway"/>
    <property type="evidence" value="ECO:0007669"/>
    <property type="project" value="UniProtKB-ARBA"/>
</dbReference>
<evidence type="ECO:0000256" key="4">
    <source>
        <dbReference type="ARBA" id="ARBA00022723"/>
    </source>
</evidence>
<dbReference type="Gene3D" id="2.60.120.260">
    <property type="entry name" value="Galactose-binding domain-like"/>
    <property type="match status" value="1"/>
</dbReference>
<evidence type="ECO:0000256" key="7">
    <source>
        <dbReference type="ARBA" id="ARBA00023157"/>
    </source>
</evidence>
<name>A0AA36F7I7_OCTVU</name>
<evidence type="ECO:0000256" key="8">
    <source>
        <dbReference type="SAM" id="MobiDB-lite"/>
    </source>
</evidence>
<dbReference type="AlphaFoldDB" id="A0AA36F7I7"/>
<evidence type="ECO:0000256" key="1">
    <source>
        <dbReference type="ARBA" id="ARBA00002219"/>
    </source>
</evidence>
<evidence type="ECO:0000256" key="6">
    <source>
        <dbReference type="ARBA" id="ARBA00022837"/>
    </source>
</evidence>
<dbReference type="GO" id="GO:0046872">
    <property type="term" value="F:metal ion binding"/>
    <property type="evidence" value="ECO:0007669"/>
    <property type="project" value="UniProtKB-KW"/>
</dbReference>
<keyword evidence="6" id="KW-0106">Calcium</keyword>
<comment type="similarity">
    <text evidence="2">Belongs to the fucolectin family.</text>
</comment>
<gene>
    <name evidence="10" type="ORF">OCTVUL_1B029067</name>
</gene>
<keyword evidence="5" id="KW-0430">Lectin</keyword>
<dbReference type="SMART" id="SM00607">
    <property type="entry name" value="FTP"/>
    <property type="match status" value="1"/>
</dbReference>
<dbReference type="Gene3D" id="2.170.300.10">
    <property type="entry name" value="Tie2 ligand-binding domain superfamily"/>
    <property type="match status" value="1"/>
</dbReference>
<dbReference type="PANTHER" id="PTHR45713">
    <property type="entry name" value="FTP DOMAIN-CONTAINING PROTEIN"/>
    <property type="match status" value="1"/>
</dbReference>
<evidence type="ECO:0000256" key="2">
    <source>
        <dbReference type="ARBA" id="ARBA00010147"/>
    </source>
</evidence>
<evidence type="ECO:0000256" key="5">
    <source>
        <dbReference type="ARBA" id="ARBA00022734"/>
    </source>
</evidence>
<comment type="subunit">
    <text evidence="3">Homotrimer.</text>
</comment>
<evidence type="ECO:0000256" key="3">
    <source>
        <dbReference type="ARBA" id="ARBA00011233"/>
    </source>
</evidence>
<accession>A0AA36F7I7</accession>
<protein>
    <recommendedName>
        <fullName evidence="9">Fucolectin tachylectin-4 pentraxin-1 domain-containing protein</fullName>
    </recommendedName>
</protein>
<dbReference type="GO" id="GO:0042806">
    <property type="term" value="F:fucose binding"/>
    <property type="evidence" value="ECO:0007669"/>
    <property type="project" value="UniProtKB-ARBA"/>
</dbReference>
<evidence type="ECO:0000313" key="11">
    <source>
        <dbReference type="Proteomes" id="UP001162480"/>
    </source>
</evidence>
<dbReference type="InterPro" id="IPR008979">
    <property type="entry name" value="Galactose-bd-like_sf"/>
</dbReference>
<dbReference type="GO" id="GO:0010185">
    <property type="term" value="P:regulation of cellular defense response"/>
    <property type="evidence" value="ECO:0007669"/>
    <property type="project" value="UniProtKB-ARBA"/>
</dbReference>
<reference evidence="10" key="1">
    <citation type="submission" date="2023-08" db="EMBL/GenBank/DDBJ databases">
        <authorList>
            <person name="Alioto T."/>
            <person name="Alioto T."/>
            <person name="Gomez Garrido J."/>
        </authorList>
    </citation>
    <scope>NUCLEOTIDE SEQUENCE</scope>
</reference>
<dbReference type="Proteomes" id="UP001162480">
    <property type="component" value="Chromosome 8"/>
</dbReference>
<evidence type="ECO:0000259" key="9">
    <source>
        <dbReference type="SMART" id="SM00607"/>
    </source>
</evidence>
<dbReference type="SUPFAM" id="SSF49785">
    <property type="entry name" value="Galactose-binding domain-like"/>
    <property type="match status" value="1"/>
</dbReference>
<keyword evidence="7" id="KW-1015">Disulfide bond</keyword>
<keyword evidence="11" id="KW-1185">Reference proteome</keyword>
<comment type="function">
    <text evidence="1">Acts as a defensive agent. Recognizes blood group fucosylated oligosaccharides including A, B, H and Lewis B-type antigens. Does not recognize Lewis A antigen and has low affinity for monovalent haptens.</text>
</comment>
<feature type="region of interest" description="Disordered" evidence="8">
    <location>
        <begin position="61"/>
        <end position="89"/>
    </location>
</feature>
<sequence length="481" mass="53388">MDLSGCQTGDEEISLALIVEMLRGQMAQTDAFVERMDRRRQGLWADQRELEVADGSALKDRCWTEDSDGPVGRDCPSNEASRETDSEGSVAEICDAGPAVFAEPGLVAEICDAVPKKSCDLEPVEVEVTKRPVEGVMADAVVPCLEPLASRPLSLGAQDEELARSGANVAESESLAEHSMMVLKLNQLNFILVVVFSPHIIARECSSGLFGPRCQYICHCEDVTTCNSTTGECDSGCADGWDGHVCQRQNIALKRIVKQSSTAYGGVAEMAVDGFTCTYYNEHEKEYSCSHTNDNPKQAPFWMVYLDEPTILHYMQIFNRVDNNKKYSYRLQKFYVTVANTSDIDDNVECYSHNDTKFSTHIFHCTKPVVASVVRVRLYHLEPLTICEFKIYKCSEYWFGKDCSQQCNCRNITEVCNPVTGACRSGIKIVENKPKVSPRNETPEKVAPVEPSSAVVALILGNYGCKPSNLNFQMELSRIIP</sequence>
<keyword evidence="4" id="KW-0479">Metal-binding</keyword>
<dbReference type="InterPro" id="IPR051941">
    <property type="entry name" value="BG_Antigen-Binding_Lectin"/>
</dbReference>
<dbReference type="InterPro" id="IPR006585">
    <property type="entry name" value="FTP1"/>
</dbReference>
<evidence type="ECO:0000313" key="10">
    <source>
        <dbReference type="EMBL" id="CAI9727190.1"/>
    </source>
</evidence>
<organism evidence="10 11">
    <name type="scientific">Octopus vulgaris</name>
    <name type="common">Common octopus</name>
    <dbReference type="NCBI Taxonomy" id="6645"/>
    <lineage>
        <taxon>Eukaryota</taxon>
        <taxon>Metazoa</taxon>
        <taxon>Spiralia</taxon>
        <taxon>Lophotrochozoa</taxon>
        <taxon>Mollusca</taxon>
        <taxon>Cephalopoda</taxon>
        <taxon>Coleoidea</taxon>
        <taxon>Octopodiformes</taxon>
        <taxon>Octopoda</taxon>
        <taxon>Incirrata</taxon>
        <taxon>Octopodidae</taxon>
        <taxon>Octopus</taxon>
    </lineage>
</organism>